<keyword evidence="2" id="KW-1185">Reference proteome</keyword>
<dbReference type="eggNOG" id="ENOG502ZYAF">
    <property type="taxonomic scope" value="Bacteria"/>
</dbReference>
<dbReference type="InterPro" id="IPR036626">
    <property type="entry name" value="GpW_sf"/>
</dbReference>
<accession>W4HCW7</accession>
<reference evidence="1 2" key="1">
    <citation type="journal article" date="2014" name="Antonie Van Leeuwenhoek">
        <title>Roseivivax atlanticus sp. nov., isolated from surface seawater of the Atlantic Ocean.</title>
        <authorList>
            <person name="Li G."/>
            <person name="Lai Q."/>
            <person name="Liu X."/>
            <person name="Sun F."/>
            <person name="Shao Z."/>
        </authorList>
    </citation>
    <scope>NUCLEOTIDE SEQUENCE [LARGE SCALE GENOMIC DNA]</scope>
    <source>
        <strain evidence="1 2">22II-s10s</strain>
    </source>
</reference>
<dbReference type="SUPFAM" id="SSF64210">
    <property type="entry name" value="Head-to-tail joining protein W, gpW"/>
    <property type="match status" value="1"/>
</dbReference>
<dbReference type="EMBL" id="AQQW01000034">
    <property type="protein sequence ID" value="ETW10642.1"/>
    <property type="molecule type" value="Genomic_DNA"/>
</dbReference>
<evidence type="ECO:0000313" key="1">
    <source>
        <dbReference type="EMBL" id="ETW10642.1"/>
    </source>
</evidence>
<dbReference type="Pfam" id="PF02831">
    <property type="entry name" value="gpW"/>
    <property type="match status" value="1"/>
</dbReference>
<proteinExistence type="predicted"/>
<dbReference type="AlphaFoldDB" id="W4HCW7"/>
<gene>
    <name evidence="1" type="ORF">ATO8_21136</name>
</gene>
<dbReference type="STRING" id="1379903.ATO8_21136"/>
<organism evidence="1 2">
    <name type="scientific">Roseivivax marinus</name>
    <dbReference type="NCBI Taxonomy" id="1379903"/>
    <lineage>
        <taxon>Bacteria</taxon>
        <taxon>Pseudomonadati</taxon>
        <taxon>Pseudomonadota</taxon>
        <taxon>Alphaproteobacteria</taxon>
        <taxon>Rhodobacterales</taxon>
        <taxon>Roseobacteraceae</taxon>
        <taxon>Roseivivax</taxon>
    </lineage>
</organism>
<dbReference type="InterPro" id="IPR004174">
    <property type="entry name" value="GpW"/>
</dbReference>
<dbReference type="Gene3D" id="3.30.1580.10">
    <property type="entry name" value="Head-to-tail joining protein W"/>
    <property type="match status" value="1"/>
</dbReference>
<dbReference type="GO" id="GO:0019058">
    <property type="term" value="P:viral life cycle"/>
    <property type="evidence" value="ECO:0007669"/>
    <property type="project" value="InterPro"/>
</dbReference>
<protein>
    <submittedName>
        <fullName evidence="1">Putative Head-to-tail joining protein W (GpW)</fullName>
    </submittedName>
</protein>
<dbReference type="RefSeq" id="WP_043847547.1">
    <property type="nucleotide sequence ID" value="NZ_AQQW01000034.1"/>
</dbReference>
<evidence type="ECO:0000313" key="2">
    <source>
        <dbReference type="Proteomes" id="UP000019063"/>
    </source>
</evidence>
<dbReference type="Proteomes" id="UP000019063">
    <property type="component" value="Unassembled WGS sequence"/>
</dbReference>
<sequence>MTTDAATLETRLTEAEDALHRLLVGTTVTVVGYDGHRTEFAPSDETRLRRYIASLKRQLGRGSGRSGSRPVMF</sequence>
<comment type="caution">
    <text evidence="1">The sequence shown here is derived from an EMBL/GenBank/DDBJ whole genome shotgun (WGS) entry which is preliminary data.</text>
</comment>
<name>W4HCW7_9RHOB</name>